<feature type="region of interest" description="Disordered" evidence="2">
    <location>
        <begin position="618"/>
        <end position="644"/>
    </location>
</feature>
<dbReference type="VEuPathDB" id="FungiDB:CC1G_02438"/>
<dbReference type="GeneID" id="6008660"/>
<dbReference type="GO" id="GO:0006508">
    <property type="term" value="P:proteolysis"/>
    <property type="evidence" value="ECO:0007669"/>
    <property type="project" value="InterPro"/>
</dbReference>
<dbReference type="OrthoDB" id="3223806at2759"/>
<evidence type="ECO:0000259" key="3">
    <source>
        <dbReference type="Pfam" id="PF00656"/>
    </source>
</evidence>
<dbReference type="InParanoid" id="A8NBH8"/>
<evidence type="ECO:0000256" key="2">
    <source>
        <dbReference type="SAM" id="MobiDB-lite"/>
    </source>
</evidence>
<dbReference type="EMBL" id="AACS02000009">
    <property type="protein sequence ID" value="EAU89549.1"/>
    <property type="molecule type" value="Genomic_DNA"/>
</dbReference>
<proteinExistence type="inferred from homology"/>
<dbReference type="PANTHER" id="PTHR48104">
    <property type="entry name" value="METACASPASE-4"/>
    <property type="match status" value="1"/>
</dbReference>
<reference evidence="4 5" key="1">
    <citation type="journal article" date="2010" name="Proc. Natl. Acad. Sci. U.S.A.">
        <title>Insights into evolution of multicellular fungi from the assembled chromosomes of the mushroom Coprinopsis cinerea (Coprinus cinereus).</title>
        <authorList>
            <person name="Stajich J.E."/>
            <person name="Wilke S.K."/>
            <person name="Ahren D."/>
            <person name="Au C.H."/>
            <person name="Birren B.W."/>
            <person name="Borodovsky M."/>
            <person name="Burns C."/>
            <person name="Canback B."/>
            <person name="Casselton L.A."/>
            <person name="Cheng C.K."/>
            <person name="Deng J."/>
            <person name="Dietrich F.S."/>
            <person name="Fargo D.C."/>
            <person name="Farman M.L."/>
            <person name="Gathman A.C."/>
            <person name="Goldberg J."/>
            <person name="Guigo R."/>
            <person name="Hoegger P.J."/>
            <person name="Hooker J.B."/>
            <person name="Huggins A."/>
            <person name="James T.Y."/>
            <person name="Kamada T."/>
            <person name="Kilaru S."/>
            <person name="Kodira C."/>
            <person name="Kues U."/>
            <person name="Kupfer D."/>
            <person name="Kwan H.S."/>
            <person name="Lomsadze A."/>
            <person name="Li W."/>
            <person name="Lilly W.W."/>
            <person name="Ma L.J."/>
            <person name="Mackey A.J."/>
            <person name="Manning G."/>
            <person name="Martin F."/>
            <person name="Muraguchi H."/>
            <person name="Natvig D.O."/>
            <person name="Palmerini H."/>
            <person name="Ramesh M.A."/>
            <person name="Rehmeyer C.J."/>
            <person name="Roe B.A."/>
            <person name="Shenoy N."/>
            <person name="Stanke M."/>
            <person name="Ter-Hovhannisyan V."/>
            <person name="Tunlid A."/>
            <person name="Velagapudi R."/>
            <person name="Vision T.J."/>
            <person name="Zeng Q."/>
            <person name="Zolan M.E."/>
            <person name="Pukkila P.J."/>
        </authorList>
    </citation>
    <scope>NUCLEOTIDE SEQUENCE [LARGE SCALE GENOMIC DNA]</scope>
    <source>
        <strain evidence="5">Okayama-7 / 130 / ATCC MYA-4618 / FGSC 9003</strain>
    </source>
</reference>
<dbReference type="InterPro" id="IPR050452">
    <property type="entry name" value="Metacaspase"/>
</dbReference>
<dbReference type="Pfam" id="PF00656">
    <property type="entry name" value="Peptidase_C14"/>
    <property type="match status" value="1"/>
</dbReference>
<feature type="compositionally biased region" description="Basic and acidic residues" evidence="2">
    <location>
        <begin position="618"/>
        <end position="628"/>
    </location>
</feature>
<feature type="compositionally biased region" description="Basic and acidic residues" evidence="2">
    <location>
        <begin position="702"/>
        <end position="723"/>
    </location>
</feature>
<evidence type="ECO:0000313" key="5">
    <source>
        <dbReference type="Proteomes" id="UP000001861"/>
    </source>
</evidence>
<feature type="compositionally biased region" description="Acidic residues" evidence="2">
    <location>
        <begin position="672"/>
        <end position="701"/>
    </location>
</feature>
<keyword evidence="5" id="KW-1185">Reference proteome</keyword>
<dbReference type="RefSeq" id="XP_001832176.1">
    <property type="nucleotide sequence ID" value="XM_001832124.1"/>
</dbReference>
<organism evidence="4 5">
    <name type="scientific">Coprinopsis cinerea (strain Okayama-7 / 130 / ATCC MYA-4618 / FGSC 9003)</name>
    <name type="common">Inky cap fungus</name>
    <name type="synonym">Hormographiella aspergillata</name>
    <dbReference type="NCBI Taxonomy" id="240176"/>
    <lineage>
        <taxon>Eukaryota</taxon>
        <taxon>Fungi</taxon>
        <taxon>Dikarya</taxon>
        <taxon>Basidiomycota</taxon>
        <taxon>Agaricomycotina</taxon>
        <taxon>Agaricomycetes</taxon>
        <taxon>Agaricomycetidae</taxon>
        <taxon>Agaricales</taxon>
        <taxon>Agaricineae</taxon>
        <taxon>Psathyrellaceae</taxon>
        <taxon>Coprinopsis</taxon>
    </lineage>
</organism>
<dbReference type="GO" id="GO:0005737">
    <property type="term" value="C:cytoplasm"/>
    <property type="evidence" value="ECO:0007669"/>
    <property type="project" value="TreeGrafter"/>
</dbReference>
<dbReference type="eggNOG" id="ENOG502RSFD">
    <property type="taxonomic scope" value="Eukaryota"/>
</dbReference>
<name>A8NBH8_COPC7</name>
<dbReference type="AlphaFoldDB" id="A8NBH8"/>
<feature type="compositionally biased region" description="Gly residues" evidence="2">
    <location>
        <begin position="662"/>
        <end position="671"/>
    </location>
</feature>
<dbReference type="KEGG" id="cci:CC1G_02438"/>
<gene>
    <name evidence="4" type="ORF">CC1G_02438</name>
</gene>
<protein>
    <recommendedName>
        <fullName evidence="3">Peptidase C14 caspase domain-containing protein</fullName>
    </recommendedName>
</protein>
<sequence>MASTGTRVFALLIAIDTYKSPELRNLRECVNDAILFRNYLIETFGPHNDKNIRLLRNAEATREAILSTFFSHLIDNRNIQPEDPVIFYFAGHGIRTMKPDGWPVDSKDMKIEAICPHDERCVDPRSNQAVWCIPDITIAKLLRQLEIRKRTNVTVILDSCHSGGGIRKKDENEEDYLPYRCRNVLPVDETPFPPHIDRKIWDLPDTIGHISKQSNDIEGLRKKYGTETLLAACDPKEKAKDGYFTRVLVEKLRSRRGVYTTLSDLDALVPSRSDQHPVCQGNPNKVLFSTTIIDSEKRKFLLKQLDNGKFEVNAGGIHGIARGTLFQLPNRGGVLMAESTQVFSSILVKTPQTSPNAVLTTGVPVYAIPSLKESIMAVWLDANLKNRLGARLPIPTNESWFTFLPDSAISKAHIHLTWREAVRSQPEKVIVNLLDPLFANTNAKSTAFAYRDVCSRFEQFLETIALFRYHLGRNKGCSKLFTECASPVDQKDPLCRSVDVAMYRVEEKDAGYVPVEPAVNLFKKGVATLKSSSNTQYGFRILNKSKTSDLYFYVFYFDPASFSIDLMSVPQAAKKSPGESITPGYASEPDPFDFALDEPDRAQSGFIKVFASTRPVERMESLEQKEAGRAQSTRKIGPREGGGKEDWGAWVGVIDVLPARGVGRGVGGEDVGTGEEVEEAEEADEADEDEMVGDEGEGEDIPDLKENSVDTIGDEEKLPQPVN</sequence>
<feature type="region of interest" description="Disordered" evidence="2">
    <location>
        <begin position="661"/>
        <end position="723"/>
    </location>
</feature>
<dbReference type="InterPro" id="IPR011600">
    <property type="entry name" value="Pept_C14_caspase"/>
</dbReference>
<dbReference type="Gene3D" id="3.40.50.1460">
    <property type="match status" value="1"/>
</dbReference>
<dbReference type="Proteomes" id="UP000001861">
    <property type="component" value="Unassembled WGS sequence"/>
</dbReference>
<dbReference type="PANTHER" id="PTHR48104:SF30">
    <property type="entry name" value="METACASPASE-1"/>
    <property type="match status" value="1"/>
</dbReference>
<feature type="domain" description="Peptidase C14 caspase" evidence="3">
    <location>
        <begin position="9"/>
        <end position="282"/>
    </location>
</feature>
<evidence type="ECO:0000313" key="4">
    <source>
        <dbReference type="EMBL" id="EAU89549.1"/>
    </source>
</evidence>
<dbReference type="GO" id="GO:0004197">
    <property type="term" value="F:cysteine-type endopeptidase activity"/>
    <property type="evidence" value="ECO:0007669"/>
    <property type="project" value="InterPro"/>
</dbReference>
<dbReference type="OMA" id="FSIANWY"/>
<evidence type="ECO:0000256" key="1">
    <source>
        <dbReference type="ARBA" id="ARBA00009005"/>
    </source>
</evidence>
<comment type="caution">
    <text evidence="4">The sequence shown here is derived from an EMBL/GenBank/DDBJ whole genome shotgun (WGS) entry which is preliminary data.</text>
</comment>
<accession>A8NBH8</accession>
<comment type="similarity">
    <text evidence="1">Belongs to the peptidase C14B family.</text>
</comment>